<reference evidence="2" key="1">
    <citation type="submission" date="2022-04" db="EMBL/GenBank/DDBJ databases">
        <title>Genomic mining of Alcaligenes faecalis D334 producing ectoin and derivatives.</title>
        <authorList>
            <person name="Doan V.T."/>
            <person name="Quach N.T."/>
            <person name="Vu T.-H.-N."/>
            <person name="Phi Q.-T."/>
        </authorList>
    </citation>
    <scope>NUCLEOTIDE SEQUENCE</scope>
    <source>
        <strain evidence="2">D334</strain>
    </source>
</reference>
<evidence type="ECO:0008006" key="4">
    <source>
        <dbReference type="Google" id="ProtNLM"/>
    </source>
</evidence>
<feature type="region of interest" description="Disordered" evidence="1">
    <location>
        <begin position="34"/>
        <end position="53"/>
    </location>
</feature>
<dbReference type="AlphaFoldDB" id="A0AAE9KMH9"/>
<dbReference type="RefSeq" id="WP_247965705.1">
    <property type="nucleotide sequence ID" value="NZ_CP095873.1"/>
</dbReference>
<sequence length="1143" mass="123370">MNDANDISTAVGDLRQGAAQDAAALRLMQKYAGETQPTAASQNGPSPSVVERVSIDPKSGDTVRWAEKADQSMIGKVASDVGRGIIETPRNIVGGVRDAFQASIYEPINSLANWLEEQIPLGGFEIDGDGIRYVEKVSSPDFGLPEVKKPDSTTGVVVRGLSQWMTGFFGPGKFATKGWAPTTTAGAAGKAAVQGAVADFAAFEEHEKRLSDLIQEFPELQNPISGYLASNPDDGFAEGRFKNAMEGLGLGVVTEGVVHGLKAIRSSRLASARTDPTAAVVTTPARPQISEDAFSILGDEAAPAIATRSRDTSSASLPMSSDLDLAEQTTRGITQAIDPETYINFARIDAPEDVQNVMQQMADAFKGDVDAARRGEKMTFAQMELNAQQEDAFKALSERRQGQPLNAEQSLAARQLWATSGEKLTEVAKIATDNPSEANLFAFRKMLATHYAIQNEVIAARTETARALASWRIPTGSGVERFAEIENALRSSGDLELSREMASRIAALGQAGMAKELDDVVRGSVWARSRDAFLEVWVNGLLSSPPTHMVNMMSNTGVIFQQMYERGAAAQLSRTFGTDGGVAVGEATAQLFGMVSGLKDALKYSAKSFLTNETGYGMGKIDLPRARAISSEAWGQAKDTTLGRTLDTLGVAVSLPGRALGAEDEFFKTLGYRMELNALALRRATQEVNSGIIQPDQLKSRIADIVADPPVDIKLNAIDQATYQTFTNAPGELTKAISRGVNTVSFPGRLILPFIRTPANILKYTFERTPLAPLMQHVRADIAAGGSRRDIALARVATGSTLLAASADLAMSDMITGRGPSDRRERQALERTGWQPYSVKVGDRYFAYDRTDPIGTSLGLAADLVEILSNMDDEDALSDSEVESVQAAIAMSIANNVMNKTYLTGVSDIITAMSDPDRYGKSYFERFAGSVIPAAVANVARSMDPYAREANTMLERVRSRVPGLSDGLPLRRDMWGEPISYRSGLGAIYDAASPIYSRREKPSPIDEEMLRLSETVDNAFVQMPSRNISFDGVRINLDRYPGAYSRFVELAGNATTDPRYGVPMPGLGAKAYLDEMVSGEGASSVTYRLLSDEGKADMIKNVVSKYRSSARRQLLEEYPEIAEAIKDKQEAARQAQLKALSVQ</sequence>
<feature type="compositionally biased region" description="Polar residues" evidence="1">
    <location>
        <begin position="35"/>
        <end position="46"/>
    </location>
</feature>
<protein>
    <recommendedName>
        <fullName evidence="4">Large polyvalent protein associated domain-containing protein</fullName>
    </recommendedName>
</protein>
<gene>
    <name evidence="2" type="ORF">MXF72_12240</name>
</gene>
<evidence type="ECO:0000256" key="1">
    <source>
        <dbReference type="SAM" id="MobiDB-lite"/>
    </source>
</evidence>
<proteinExistence type="predicted"/>
<accession>A0AAE9KMH9</accession>
<evidence type="ECO:0000313" key="3">
    <source>
        <dbReference type="Proteomes" id="UP000830925"/>
    </source>
</evidence>
<dbReference type="EMBL" id="CP095873">
    <property type="protein sequence ID" value="UPL20194.1"/>
    <property type="molecule type" value="Genomic_DNA"/>
</dbReference>
<dbReference type="Proteomes" id="UP000830925">
    <property type="component" value="Chromosome"/>
</dbReference>
<name>A0AAE9KMH9_ALCFA</name>
<evidence type="ECO:0000313" key="2">
    <source>
        <dbReference type="EMBL" id="UPL20194.1"/>
    </source>
</evidence>
<organism evidence="2 3">
    <name type="scientific">Alcaligenes faecalis</name>
    <dbReference type="NCBI Taxonomy" id="511"/>
    <lineage>
        <taxon>Bacteria</taxon>
        <taxon>Pseudomonadati</taxon>
        <taxon>Pseudomonadota</taxon>
        <taxon>Betaproteobacteria</taxon>
        <taxon>Burkholderiales</taxon>
        <taxon>Alcaligenaceae</taxon>
        <taxon>Alcaligenes</taxon>
    </lineage>
</organism>